<proteinExistence type="predicted"/>
<organism evidence="1 2">
    <name type="scientific">Liparis tanakae</name>
    <name type="common">Tanaka's snailfish</name>
    <dbReference type="NCBI Taxonomy" id="230148"/>
    <lineage>
        <taxon>Eukaryota</taxon>
        <taxon>Metazoa</taxon>
        <taxon>Chordata</taxon>
        <taxon>Craniata</taxon>
        <taxon>Vertebrata</taxon>
        <taxon>Euteleostomi</taxon>
        <taxon>Actinopterygii</taxon>
        <taxon>Neopterygii</taxon>
        <taxon>Teleostei</taxon>
        <taxon>Neoteleostei</taxon>
        <taxon>Acanthomorphata</taxon>
        <taxon>Eupercaria</taxon>
        <taxon>Perciformes</taxon>
        <taxon>Cottioidei</taxon>
        <taxon>Cottales</taxon>
        <taxon>Liparidae</taxon>
        <taxon>Liparis</taxon>
    </lineage>
</organism>
<reference evidence="1 2" key="1">
    <citation type="submission" date="2019-03" db="EMBL/GenBank/DDBJ databases">
        <title>First draft genome of Liparis tanakae, snailfish: a comprehensive survey of snailfish specific genes.</title>
        <authorList>
            <person name="Kim W."/>
            <person name="Song I."/>
            <person name="Jeong J.-H."/>
            <person name="Kim D."/>
            <person name="Kim S."/>
            <person name="Ryu S."/>
            <person name="Song J.Y."/>
            <person name="Lee S.K."/>
        </authorList>
    </citation>
    <scope>NUCLEOTIDE SEQUENCE [LARGE SCALE GENOMIC DNA]</scope>
    <source>
        <tissue evidence="1">Muscle</tissue>
    </source>
</reference>
<sequence>MSSPVSTHIQLLLQALDLTVQRVDEQRLPLIGRAARVRQLGETVQGLLQPLHLARLPLRGAALLPRGLRLAPGAALGVPRPRRLPPRLLALLLALLLYAAQRVAQAGRLLLQPPLLLRQPARLVSSPLGVGERPRGPQELRLQRRRLPRPLGAARLLLAQRQAQPGGLGLQGAVGLGSPLVPAALLRLLLQGARPLRLLLLSLPRLLAVGLRLPHGVVQRLQLRVVRRDASQLRLQALLEALDLSAAEGALLSERRVLERRLLVPPLRLHQLLSQSLEPTLQLLLYILVLFTGNDGRVQSPLNGRHLAFEFLVLPLDALPLGHFSLALLLRLQQPDPQLLQLRAVGVVSLRGRRQRDELGLDGLLDGVQFFPLCLQLLGELDRFLPCRRAPPRLFARPPLRLEHGGVQRVRDGASFSISDWTFSNSSFNFAFLSFTFLTSSPLSFPSVSDFALSASTLSNVELSSAFTCSCCRLGTYSPSKLRLSAWLCAVSRSHSSSRSSHRRCRTSRFFASSAFWALRASMSLSCFSPALCRLLMLSCSAGLSDCSCRTCPSAFP</sequence>
<evidence type="ECO:0000313" key="1">
    <source>
        <dbReference type="EMBL" id="TNN68991.1"/>
    </source>
</evidence>
<dbReference type="AlphaFoldDB" id="A0A4Z2HTW0"/>
<name>A0A4Z2HTW0_9TELE</name>
<gene>
    <name evidence="1" type="ORF">EYF80_020852</name>
</gene>
<dbReference type="Proteomes" id="UP000314294">
    <property type="component" value="Unassembled WGS sequence"/>
</dbReference>
<comment type="caution">
    <text evidence="1">The sequence shown here is derived from an EMBL/GenBank/DDBJ whole genome shotgun (WGS) entry which is preliminary data.</text>
</comment>
<accession>A0A4Z2HTW0</accession>
<dbReference type="EMBL" id="SRLO01000182">
    <property type="protein sequence ID" value="TNN68991.1"/>
    <property type="molecule type" value="Genomic_DNA"/>
</dbReference>
<protein>
    <submittedName>
        <fullName evidence="1">Uncharacterized protein</fullName>
    </submittedName>
</protein>
<evidence type="ECO:0000313" key="2">
    <source>
        <dbReference type="Proteomes" id="UP000314294"/>
    </source>
</evidence>
<keyword evidence="2" id="KW-1185">Reference proteome</keyword>